<evidence type="ECO:0000256" key="1">
    <source>
        <dbReference type="ARBA" id="ARBA00004604"/>
    </source>
</evidence>
<dbReference type="InterPro" id="IPR012973">
    <property type="entry name" value="NOG_C"/>
</dbReference>
<keyword evidence="15" id="KW-0539">Nucleus</keyword>
<keyword evidence="5" id="KW-0690">Ribosome biogenesis</keyword>
<evidence type="ECO:0000256" key="9">
    <source>
        <dbReference type="ARBA" id="ARBA00022691"/>
    </source>
</evidence>
<protein>
    <recommendedName>
        <fullName evidence="3">Ribosomal RNA-processing protein 8</fullName>
    </recommendedName>
</protein>
<dbReference type="Gene3D" id="1.10.10.2150">
    <property type="entry name" value="Ribosomal RNA-processing protein 8, N-terminal domain"/>
    <property type="match status" value="1"/>
</dbReference>
<feature type="region of interest" description="Disordered" evidence="16">
    <location>
        <begin position="491"/>
        <end position="517"/>
    </location>
</feature>
<dbReference type="GO" id="GO:0032259">
    <property type="term" value="P:methylation"/>
    <property type="evidence" value="ECO:0007669"/>
    <property type="project" value="UniProtKB-KW"/>
</dbReference>
<dbReference type="EMBL" id="KI669128">
    <property type="protein sequence ID" value="ETN69325.1"/>
    <property type="molecule type" value="Genomic_DNA"/>
</dbReference>
<reference evidence="19" key="1">
    <citation type="journal article" date="2014" name="Nat. Genet.">
        <title>Genome of the human hookworm Necator americanus.</title>
        <authorList>
            <person name="Tang Y.T."/>
            <person name="Gao X."/>
            <person name="Rosa B.A."/>
            <person name="Abubucker S."/>
            <person name="Hallsworth-Pepin K."/>
            <person name="Martin J."/>
            <person name="Tyagi R."/>
            <person name="Heizer E."/>
            <person name="Zhang X."/>
            <person name="Bhonagiri-Palsikar V."/>
            <person name="Minx P."/>
            <person name="Warren W.C."/>
            <person name="Wang Q."/>
            <person name="Zhan B."/>
            <person name="Hotez P.J."/>
            <person name="Sternberg P.W."/>
            <person name="Dougall A."/>
            <person name="Gaze S.T."/>
            <person name="Mulvenna J."/>
            <person name="Sotillo J."/>
            <person name="Ranganathan S."/>
            <person name="Rabelo E.M."/>
            <person name="Wilson R.K."/>
            <person name="Felgner P.L."/>
            <person name="Bethony J."/>
            <person name="Hawdon J.M."/>
            <person name="Gasser R.B."/>
            <person name="Loukas A."/>
            <person name="Mitreva M."/>
        </authorList>
    </citation>
    <scope>NUCLEOTIDE SEQUENCE [LARGE SCALE GENOMIC DNA]</scope>
</reference>
<organism evidence="18 19">
    <name type="scientific">Necator americanus</name>
    <name type="common">Human hookworm</name>
    <dbReference type="NCBI Taxonomy" id="51031"/>
    <lineage>
        <taxon>Eukaryota</taxon>
        <taxon>Metazoa</taxon>
        <taxon>Ecdysozoa</taxon>
        <taxon>Nematoda</taxon>
        <taxon>Chromadorea</taxon>
        <taxon>Rhabditida</taxon>
        <taxon>Rhabditina</taxon>
        <taxon>Rhabditomorpha</taxon>
        <taxon>Strongyloidea</taxon>
        <taxon>Ancylostomatidae</taxon>
        <taxon>Bunostominae</taxon>
        <taxon>Necator</taxon>
    </lineage>
</organism>
<keyword evidence="9" id="KW-0949">S-adenosyl-L-methionine</keyword>
<keyword evidence="8" id="KW-0808">Transferase</keyword>
<keyword evidence="14" id="KW-0804">Transcription</keyword>
<dbReference type="InterPro" id="IPR041623">
    <property type="entry name" value="NOG1_N"/>
</dbReference>
<dbReference type="KEGG" id="nai:NECAME_05308"/>
<comment type="subcellular location">
    <subcellularLocation>
        <location evidence="1">Nucleus</location>
        <location evidence="1">Nucleolus</location>
    </subcellularLocation>
</comment>
<dbReference type="InterPro" id="IPR007823">
    <property type="entry name" value="RRP8"/>
</dbReference>
<dbReference type="NCBIfam" id="TIGR00231">
    <property type="entry name" value="small_GTP"/>
    <property type="match status" value="1"/>
</dbReference>
<dbReference type="FunFam" id="3.40.50.150:FF:000068">
    <property type="entry name" value="Ribosomal RNA-processing protein 8"/>
    <property type="match status" value="1"/>
</dbReference>
<name>W2SIC6_NECAM</name>
<dbReference type="GO" id="GO:0006325">
    <property type="term" value="P:chromatin organization"/>
    <property type="evidence" value="ECO:0007669"/>
    <property type="project" value="UniProtKB-KW"/>
</dbReference>
<dbReference type="SUPFAM" id="SSF53335">
    <property type="entry name" value="S-adenosyl-L-methionine-dependent methyltransferases"/>
    <property type="match status" value="1"/>
</dbReference>
<dbReference type="InterPro" id="IPR031167">
    <property type="entry name" value="G_OBG"/>
</dbReference>
<gene>
    <name evidence="18" type="ORF">NECAME_05308</name>
</gene>
<keyword evidence="12" id="KW-0805">Transcription regulation</keyword>
<sequence>MTSQYNFKRITVVPTASELKDIVLSKTQRKTPTVVHRQYAIGRIRAFYARKIKFLQQTLHDKLTQIINEFPKMEEVHPFYSDLMNILYDRDHYKIALGQMNTARHLIDGIAREYVRLMKYGDSLYRCKMLKRAALGRMVKLLKRQKSSFEYLEQVRQHLSRLPSIDPGTRTLILCGFPNVGKSSFINSVTRADVEVQPYAFTTKALYVGHLDYKFLRWQVIDTPGILDQPLEERNTIEMQAVTALAHLKAAVLFVMDISEQCDRTIEEQVSLFESIRPLFGNKPVLIGLNKIDIVRRSDLPKEKAAQLEKIEGEGVPVIEMSTVTHEGVINLRDKACDELLAQRVEAKLQSKGASVEDTILSRVFVAFPTPRDDKVRAPYIPAAVQRRKQHMETNENNLERDESELFSTLSSFLTLRWNVEDTRRLERELELELEDDYILDLKKHYLLKNPEEKYDIVPEIWEGHNLADFIDPEIQKVNTKRMKNLLGQAQKPQLGKKIKVGRSPSLSASRPPPRDEVAIPDKKIRAKAAKLRVNAMKRLRREARKGEADRHVMTKISSISEANAATKTTDAALKRVKRRPWRDKLRKKTRKEAIRADREKLVTKCENEVKPHLDEVSVSKKKRRKRKKTLEICKETPADGNSEKPIVQDALKKLEAGRFRFLNEQLYNMTGSEALEYFRQDPDAFRCYHNGFAEQVKKWPNHPLNEIIRWLKGKSKQLVVYDLGCGDAKIAADVGEMHKVHSFDLVSTNDMVTECDMAHLPSESSVADVVIFCLSLMGTNLVDYIKEARRVLKMGGILKIAEVVSRFVNVKFFCNAVCKLGFAITSKFHLMSCVCLQQHITDYFILMEFRKIEKVENKRPFGLRLKPCAYKKR</sequence>
<dbReference type="OrthoDB" id="415015at2759"/>
<keyword evidence="13" id="KW-0342">GTP-binding</keyword>
<dbReference type="InterPro" id="IPR042036">
    <property type="entry name" value="RRP8_N"/>
</dbReference>
<dbReference type="PROSITE" id="PS51710">
    <property type="entry name" value="G_OBG"/>
    <property type="match status" value="1"/>
</dbReference>
<dbReference type="PANTHER" id="PTHR45759">
    <property type="entry name" value="NUCLEOLAR GTP-BINDING PROTEIN 1"/>
    <property type="match status" value="1"/>
</dbReference>
<keyword evidence="19" id="KW-1185">Reference proteome</keyword>
<keyword evidence="7" id="KW-0489">Methyltransferase</keyword>
<evidence type="ECO:0000313" key="19">
    <source>
        <dbReference type="Proteomes" id="UP000053676"/>
    </source>
</evidence>
<dbReference type="Gene3D" id="1.20.120.1190">
    <property type="match status" value="1"/>
</dbReference>
<evidence type="ECO:0000256" key="8">
    <source>
        <dbReference type="ARBA" id="ARBA00022679"/>
    </source>
</evidence>
<keyword evidence="6" id="KW-0698">rRNA processing</keyword>
<dbReference type="SUPFAM" id="SSF52540">
    <property type="entry name" value="P-loop containing nucleoside triphosphate hydrolases"/>
    <property type="match status" value="1"/>
</dbReference>
<feature type="domain" description="OBG-type G" evidence="17">
    <location>
        <begin position="170"/>
        <end position="341"/>
    </location>
</feature>
<evidence type="ECO:0000256" key="10">
    <source>
        <dbReference type="ARBA" id="ARBA00022741"/>
    </source>
</evidence>
<dbReference type="InterPro" id="IPR029063">
    <property type="entry name" value="SAM-dependent_MTases_sf"/>
</dbReference>
<dbReference type="CDD" id="cd01897">
    <property type="entry name" value="NOG"/>
    <property type="match status" value="1"/>
</dbReference>
<dbReference type="InterPro" id="IPR010674">
    <property type="entry name" value="NOG1_Rossman_fold_dom"/>
</dbReference>
<dbReference type="Gene3D" id="3.40.50.300">
    <property type="entry name" value="P-loop containing nucleotide triphosphate hydrolases"/>
    <property type="match status" value="1"/>
</dbReference>
<dbReference type="GO" id="GO:0005730">
    <property type="term" value="C:nucleolus"/>
    <property type="evidence" value="ECO:0007669"/>
    <property type="project" value="UniProtKB-SubCell"/>
</dbReference>
<dbReference type="Pfam" id="PF08155">
    <property type="entry name" value="NOGCT"/>
    <property type="match status" value="1"/>
</dbReference>
<evidence type="ECO:0000256" key="15">
    <source>
        <dbReference type="ARBA" id="ARBA00023242"/>
    </source>
</evidence>
<dbReference type="PRINTS" id="PR00326">
    <property type="entry name" value="GTP1OBG"/>
</dbReference>
<dbReference type="InterPro" id="IPR006073">
    <property type="entry name" value="GTP-bd"/>
</dbReference>
<dbReference type="InterPro" id="IPR027417">
    <property type="entry name" value="P-loop_NTPase"/>
</dbReference>
<dbReference type="Pfam" id="PF17835">
    <property type="entry name" value="NOG1_N"/>
    <property type="match status" value="1"/>
</dbReference>
<evidence type="ECO:0000256" key="5">
    <source>
        <dbReference type="ARBA" id="ARBA00022517"/>
    </source>
</evidence>
<evidence type="ECO:0000256" key="14">
    <source>
        <dbReference type="ARBA" id="ARBA00023163"/>
    </source>
</evidence>
<dbReference type="OMA" id="RDKACDE"/>
<dbReference type="GO" id="GO:0008168">
    <property type="term" value="F:methyltransferase activity"/>
    <property type="evidence" value="ECO:0007669"/>
    <property type="project" value="UniProtKB-KW"/>
</dbReference>
<evidence type="ECO:0000256" key="11">
    <source>
        <dbReference type="ARBA" id="ARBA00022853"/>
    </source>
</evidence>
<dbReference type="Pfam" id="PF06858">
    <property type="entry name" value="NOG1"/>
    <property type="match status" value="1"/>
</dbReference>
<dbReference type="FunFam" id="3.40.50.300:FF:000496">
    <property type="entry name" value="Nucleolar GTP-binding protein 1"/>
    <property type="match status" value="1"/>
</dbReference>
<evidence type="ECO:0000256" key="12">
    <source>
        <dbReference type="ARBA" id="ARBA00023015"/>
    </source>
</evidence>
<evidence type="ECO:0000256" key="3">
    <source>
        <dbReference type="ARBA" id="ARBA00020203"/>
    </source>
</evidence>
<proteinExistence type="inferred from homology"/>
<accession>W2SIC6</accession>
<evidence type="ECO:0000256" key="16">
    <source>
        <dbReference type="SAM" id="MobiDB-lite"/>
    </source>
</evidence>
<evidence type="ECO:0000256" key="13">
    <source>
        <dbReference type="ARBA" id="ARBA00023134"/>
    </source>
</evidence>
<dbReference type="GO" id="GO:0006364">
    <property type="term" value="P:rRNA processing"/>
    <property type="evidence" value="ECO:0007669"/>
    <property type="project" value="UniProtKB-KW"/>
</dbReference>
<comment type="similarity">
    <text evidence="2">Belongs to the methyltransferase superfamily. RRP8 family.</text>
</comment>
<keyword evidence="11" id="KW-0156">Chromatin regulator</keyword>
<dbReference type="Proteomes" id="UP000053676">
    <property type="component" value="Unassembled WGS sequence"/>
</dbReference>
<dbReference type="FunFam" id="1.20.120.1190:FF:000001">
    <property type="entry name" value="Nucleolar GTP-binding protein 1"/>
    <property type="match status" value="1"/>
</dbReference>
<evidence type="ECO:0000259" key="17">
    <source>
        <dbReference type="PROSITE" id="PS51710"/>
    </source>
</evidence>
<dbReference type="InterPro" id="IPR005225">
    <property type="entry name" value="Small_GTP-bd"/>
</dbReference>
<evidence type="ECO:0000256" key="6">
    <source>
        <dbReference type="ARBA" id="ARBA00022552"/>
    </source>
</evidence>
<dbReference type="AlphaFoldDB" id="W2SIC6"/>
<dbReference type="GO" id="GO:0005525">
    <property type="term" value="F:GTP binding"/>
    <property type="evidence" value="ECO:0007669"/>
    <property type="project" value="UniProtKB-KW"/>
</dbReference>
<evidence type="ECO:0000313" key="18">
    <source>
        <dbReference type="EMBL" id="ETN69325.1"/>
    </source>
</evidence>
<evidence type="ECO:0000256" key="4">
    <source>
        <dbReference type="ARBA" id="ARBA00022491"/>
    </source>
</evidence>
<evidence type="ECO:0000256" key="2">
    <source>
        <dbReference type="ARBA" id="ARBA00006301"/>
    </source>
</evidence>
<dbReference type="STRING" id="51031.W2SIC6"/>
<keyword evidence="10" id="KW-0547">Nucleotide-binding</keyword>
<dbReference type="Pfam" id="PF05148">
    <property type="entry name" value="Methyltransf_8"/>
    <property type="match status" value="1"/>
</dbReference>
<dbReference type="Gene3D" id="3.40.50.150">
    <property type="entry name" value="Vaccinia Virus protein VP39"/>
    <property type="match status" value="1"/>
</dbReference>
<dbReference type="FunFam" id="1.10.10.2150:FF:000001">
    <property type="entry name" value="Ribosomal RNA-processing protein 8"/>
    <property type="match status" value="1"/>
</dbReference>
<evidence type="ECO:0000256" key="7">
    <source>
        <dbReference type="ARBA" id="ARBA00022603"/>
    </source>
</evidence>
<keyword evidence="4" id="KW-0678">Repressor</keyword>